<evidence type="ECO:0000313" key="2">
    <source>
        <dbReference type="Proteomes" id="UP001152795"/>
    </source>
</evidence>
<protein>
    <submittedName>
        <fullName evidence="1">Uncharacterized protein</fullName>
    </submittedName>
</protein>
<keyword evidence="2" id="KW-1185">Reference proteome</keyword>
<dbReference type="Proteomes" id="UP001152795">
    <property type="component" value="Unassembled WGS sequence"/>
</dbReference>
<dbReference type="EMBL" id="CACRXK020004778">
    <property type="protein sequence ID" value="CAB4003987.1"/>
    <property type="molecule type" value="Genomic_DNA"/>
</dbReference>
<accession>A0A7D9E876</accession>
<comment type="caution">
    <text evidence="1">The sequence shown here is derived from an EMBL/GenBank/DDBJ whole genome shotgun (WGS) entry which is preliminary data.</text>
</comment>
<sequence length="140" mass="15930">MATASSDSESDNEIFQATLKVEEAAKPLPKKSPNAKKKEKLIELSNDSLVDKPANFIRKANKSVVDKIMPQLGEPFVWGNPWEGTEFEDIIEELIEKTNSNREKLSKLENEIESIQYDLKAFTEDTIRIVSNIYKKLSEL</sequence>
<name>A0A7D9E876_PARCT</name>
<proteinExistence type="predicted"/>
<organism evidence="1 2">
    <name type="scientific">Paramuricea clavata</name>
    <name type="common">Red gorgonian</name>
    <name type="synonym">Violescent sea-whip</name>
    <dbReference type="NCBI Taxonomy" id="317549"/>
    <lineage>
        <taxon>Eukaryota</taxon>
        <taxon>Metazoa</taxon>
        <taxon>Cnidaria</taxon>
        <taxon>Anthozoa</taxon>
        <taxon>Octocorallia</taxon>
        <taxon>Malacalcyonacea</taxon>
        <taxon>Plexauridae</taxon>
        <taxon>Paramuricea</taxon>
    </lineage>
</organism>
<reference evidence="1" key="1">
    <citation type="submission" date="2020-04" db="EMBL/GenBank/DDBJ databases">
        <authorList>
            <person name="Alioto T."/>
            <person name="Alioto T."/>
            <person name="Gomez Garrido J."/>
        </authorList>
    </citation>
    <scope>NUCLEOTIDE SEQUENCE</scope>
    <source>
        <strain evidence="1">A484AB</strain>
    </source>
</reference>
<dbReference type="AlphaFoldDB" id="A0A7D9E876"/>
<gene>
    <name evidence="1" type="ORF">PACLA_8A059197</name>
</gene>
<evidence type="ECO:0000313" key="1">
    <source>
        <dbReference type="EMBL" id="CAB4003987.1"/>
    </source>
</evidence>